<dbReference type="Proteomes" id="UP000011761">
    <property type="component" value="Unassembled WGS sequence"/>
</dbReference>
<evidence type="ECO:0000313" key="1">
    <source>
        <dbReference type="EMBL" id="EMC90991.1"/>
    </source>
</evidence>
<dbReference type="HOGENOM" id="CLU_1981250_0_0_1"/>
<dbReference type="KEGG" id="bcom:BAUCODRAFT_332919"/>
<dbReference type="GeneID" id="19112057"/>
<keyword evidence="2" id="KW-1185">Reference proteome</keyword>
<dbReference type="RefSeq" id="XP_007681911.1">
    <property type="nucleotide sequence ID" value="XM_007683721.1"/>
</dbReference>
<reference evidence="1 2" key="1">
    <citation type="journal article" date="2012" name="PLoS Pathog.">
        <title>Diverse lifestyles and strategies of plant pathogenesis encoded in the genomes of eighteen Dothideomycetes fungi.</title>
        <authorList>
            <person name="Ohm R.A."/>
            <person name="Feau N."/>
            <person name="Henrissat B."/>
            <person name="Schoch C.L."/>
            <person name="Horwitz B.A."/>
            <person name="Barry K.W."/>
            <person name="Condon B.J."/>
            <person name="Copeland A.C."/>
            <person name="Dhillon B."/>
            <person name="Glaser F."/>
            <person name="Hesse C.N."/>
            <person name="Kosti I."/>
            <person name="LaButti K."/>
            <person name="Lindquist E.A."/>
            <person name="Lucas S."/>
            <person name="Salamov A.A."/>
            <person name="Bradshaw R.E."/>
            <person name="Ciuffetti L."/>
            <person name="Hamelin R.C."/>
            <person name="Kema G.H.J."/>
            <person name="Lawrence C."/>
            <person name="Scott J.A."/>
            <person name="Spatafora J.W."/>
            <person name="Turgeon B.G."/>
            <person name="de Wit P.J.G.M."/>
            <person name="Zhong S."/>
            <person name="Goodwin S.B."/>
            <person name="Grigoriev I.V."/>
        </authorList>
    </citation>
    <scope>NUCLEOTIDE SEQUENCE [LARGE SCALE GENOMIC DNA]</scope>
    <source>
        <strain evidence="1 2">UAMH 10762</strain>
    </source>
</reference>
<name>M2M385_BAUPA</name>
<accession>M2M385</accession>
<organism evidence="1 2">
    <name type="scientific">Baudoinia panamericana (strain UAMH 10762)</name>
    <name type="common">Angels' share fungus</name>
    <name type="synonym">Baudoinia compniacensis (strain UAMH 10762)</name>
    <dbReference type="NCBI Taxonomy" id="717646"/>
    <lineage>
        <taxon>Eukaryota</taxon>
        <taxon>Fungi</taxon>
        <taxon>Dikarya</taxon>
        <taxon>Ascomycota</taxon>
        <taxon>Pezizomycotina</taxon>
        <taxon>Dothideomycetes</taxon>
        <taxon>Dothideomycetidae</taxon>
        <taxon>Mycosphaerellales</taxon>
        <taxon>Teratosphaeriaceae</taxon>
        <taxon>Baudoinia</taxon>
    </lineage>
</organism>
<protein>
    <submittedName>
        <fullName evidence="1">Uncharacterized protein</fullName>
    </submittedName>
</protein>
<evidence type="ECO:0000313" key="2">
    <source>
        <dbReference type="Proteomes" id="UP000011761"/>
    </source>
</evidence>
<gene>
    <name evidence="1" type="ORF">BAUCODRAFT_332919</name>
</gene>
<dbReference type="EMBL" id="KB445565">
    <property type="protein sequence ID" value="EMC90991.1"/>
    <property type="molecule type" value="Genomic_DNA"/>
</dbReference>
<sequence length="126" mass="14005">MLLTLYISHAYTCTSSRAAIWTVRDGEGGYHESWTASFGLTGRRSARTAYRIFHLSAVLVLCCFHSAPSPHFNLRRIRTDTIAIYVCNPVSRHLALSASTIMLASVRENVVSRVMADNASCARRRG</sequence>
<proteinExistence type="predicted"/>
<dbReference type="AlphaFoldDB" id="M2M385"/>